<feature type="transmembrane region" description="Helical" evidence="5">
    <location>
        <begin position="409"/>
        <end position="428"/>
    </location>
</feature>
<evidence type="ECO:0000256" key="2">
    <source>
        <dbReference type="ARBA" id="ARBA00022692"/>
    </source>
</evidence>
<dbReference type="InterPro" id="IPR004841">
    <property type="entry name" value="AA-permease/SLC12A_dom"/>
</dbReference>
<feature type="transmembrane region" description="Helical" evidence="5">
    <location>
        <begin position="239"/>
        <end position="261"/>
    </location>
</feature>
<reference evidence="7 8" key="1">
    <citation type="submission" date="2019-09" db="EMBL/GenBank/DDBJ databases">
        <title>Paraburkholderia podalyriae sp. nov., A South African Podalyria-associated rhizobium.</title>
        <authorList>
            <person name="Mavima L."/>
            <person name="Beukes C.W."/>
            <person name="Palmer M."/>
            <person name="De Meyer S.E."/>
            <person name="James E.K."/>
            <person name="Maluk M."/>
            <person name="Avontuur J.R."/>
            <person name="Chan W.Y."/>
            <person name="Venter S.N."/>
            <person name="Steenkamp E.T."/>
        </authorList>
    </citation>
    <scope>NUCLEOTIDE SEQUENCE [LARGE SCALE GENOMIC DNA]</scope>
    <source>
        <strain evidence="7 8">WC7.3b</strain>
    </source>
</reference>
<feature type="transmembrane region" description="Helical" evidence="5">
    <location>
        <begin position="161"/>
        <end position="181"/>
    </location>
</feature>
<proteinExistence type="predicted"/>
<feature type="transmembrane region" description="Helical" evidence="5">
    <location>
        <begin position="443"/>
        <end position="462"/>
    </location>
</feature>
<feature type="domain" description="Amino acid permease/ SLC12A" evidence="6">
    <location>
        <begin position="37"/>
        <end position="362"/>
    </location>
</feature>
<evidence type="ECO:0000256" key="3">
    <source>
        <dbReference type="ARBA" id="ARBA00022989"/>
    </source>
</evidence>
<feature type="transmembrane region" description="Helical" evidence="5">
    <location>
        <begin position="21"/>
        <end position="43"/>
    </location>
</feature>
<evidence type="ECO:0000256" key="5">
    <source>
        <dbReference type="SAM" id="Phobius"/>
    </source>
</evidence>
<organism evidence="7 8">
    <name type="scientific">Paraburkholderia podalyriae</name>
    <dbReference type="NCBI Taxonomy" id="1938811"/>
    <lineage>
        <taxon>Bacteria</taxon>
        <taxon>Pseudomonadati</taxon>
        <taxon>Pseudomonadota</taxon>
        <taxon>Betaproteobacteria</taxon>
        <taxon>Burkholderiales</taxon>
        <taxon>Burkholderiaceae</taxon>
        <taxon>Paraburkholderia</taxon>
    </lineage>
</organism>
<feature type="transmembrane region" description="Helical" evidence="5">
    <location>
        <begin position="129"/>
        <end position="149"/>
    </location>
</feature>
<feature type="transmembrane region" description="Helical" evidence="5">
    <location>
        <begin position="49"/>
        <end position="70"/>
    </location>
</feature>
<name>A0ABR7PZ25_9BURK</name>
<evidence type="ECO:0000256" key="4">
    <source>
        <dbReference type="ARBA" id="ARBA00023136"/>
    </source>
</evidence>
<dbReference type="InterPro" id="IPR050367">
    <property type="entry name" value="APC_superfamily"/>
</dbReference>
<dbReference type="PANTHER" id="PTHR42770:SF16">
    <property type="entry name" value="AMINO ACID PERMEASE"/>
    <property type="match status" value="1"/>
</dbReference>
<feature type="transmembrane region" description="Helical" evidence="5">
    <location>
        <begin position="193"/>
        <end position="218"/>
    </location>
</feature>
<evidence type="ECO:0000256" key="1">
    <source>
        <dbReference type="ARBA" id="ARBA00004141"/>
    </source>
</evidence>
<feature type="transmembrane region" description="Helical" evidence="5">
    <location>
        <begin position="375"/>
        <end position="397"/>
    </location>
</feature>
<dbReference type="RefSeq" id="WP_187638459.1">
    <property type="nucleotide sequence ID" value="NZ_VZQQ01000058.1"/>
</dbReference>
<feature type="transmembrane region" description="Helical" evidence="5">
    <location>
        <begin position="286"/>
        <end position="309"/>
    </location>
</feature>
<comment type="caution">
    <text evidence="7">The sequence shown here is derived from an EMBL/GenBank/DDBJ whole genome shotgun (WGS) entry which is preliminary data.</text>
</comment>
<keyword evidence="8" id="KW-1185">Reference proteome</keyword>
<dbReference type="Pfam" id="PF00324">
    <property type="entry name" value="AA_permease"/>
    <property type="match status" value="1"/>
</dbReference>
<sequence>MKTEAGEEHALRKDALGLTSIVFLVIATNGPLTALVGAVPVSIAMGNGAGVPGSFIIAGAVYLLFSVGYAAMSRHVRNAGAFYAYIAAGLGRPAGVGGAFLALLAYNAIQLACYAMVGFFLSQWLHDHVGAAVPWWLSAAGTALVVHYFGYRNVEFSGRFLCLLMLCEIAIILIFDAAVVLNGGGPKGFPLASFAPSIVLTSGFGPSLVFVIGSYMGFETTAIYSEEAKNPLKTIPRATYAAITLIMVLYAVSVWMIIAAYGPEAALVQAEKDPGNMWFAMTSRLVGAWAADAMGMLMITSLLAALISFHNTISRYFFSLAREGIIWSALARTHAVQQTPFVASIVQTVSGLAFIVACGLGGVDPLQGLLPWSSVVASVGIVAVQGFASLAVVGFFWKNGRGVSLWQRTIAPAMASVGLFLCLWQIMVHVDLLSGSKSIWSELVPWATLGVGAAGAGFAVWLRSARPTLYNRLGRLLNEV</sequence>
<dbReference type="Gene3D" id="1.20.1740.10">
    <property type="entry name" value="Amino acid/polyamine transporter I"/>
    <property type="match status" value="1"/>
</dbReference>
<keyword evidence="2 5" id="KW-0812">Transmembrane</keyword>
<dbReference type="PIRSF" id="PIRSF006060">
    <property type="entry name" value="AA_transporter"/>
    <property type="match status" value="1"/>
</dbReference>
<evidence type="ECO:0000313" key="7">
    <source>
        <dbReference type="EMBL" id="MBC8751541.1"/>
    </source>
</evidence>
<dbReference type="PANTHER" id="PTHR42770">
    <property type="entry name" value="AMINO ACID TRANSPORTER-RELATED"/>
    <property type="match status" value="1"/>
</dbReference>
<comment type="subcellular location">
    <subcellularLocation>
        <location evidence="1">Membrane</location>
        <topology evidence="1">Multi-pass membrane protein</topology>
    </subcellularLocation>
</comment>
<accession>A0ABR7PZ25</accession>
<feature type="transmembrane region" description="Helical" evidence="5">
    <location>
        <begin position="82"/>
        <end position="109"/>
    </location>
</feature>
<evidence type="ECO:0000259" key="6">
    <source>
        <dbReference type="Pfam" id="PF00324"/>
    </source>
</evidence>
<gene>
    <name evidence="7" type="ORF">F6X42_34990</name>
</gene>
<evidence type="ECO:0000313" key="8">
    <source>
        <dbReference type="Proteomes" id="UP000736373"/>
    </source>
</evidence>
<dbReference type="Proteomes" id="UP000736373">
    <property type="component" value="Unassembled WGS sequence"/>
</dbReference>
<protein>
    <submittedName>
        <fullName evidence="7">APC family permease</fullName>
    </submittedName>
</protein>
<keyword evidence="3 5" id="KW-1133">Transmembrane helix</keyword>
<keyword evidence="4 5" id="KW-0472">Membrane</keyword>
<dbReference type="EMBL" id="VZQQ01000058">
    <property type="protein sequence ID" value="MBC8751541.1"/>
    <property type="molecule type" value="Genomic_DNA"/>
</dbReference>
<feature type="transmembrane region" description="Helical" evidence="5">
    <location>
        <begin position="341"/>
        <end position="363"/>
    </location>
</feature>